<gene>
    <name evidence="8" type="ORF">PND82_06420</name>
</gene>
<feature type="transmembrane region" description="Helical" evidence="7">
    <location>
        <begin position="34"/>
        <end position="51"/>
    </location>
</feature>
<accession>A0AAW6CSZ5</accession>
<organism evidence="8 9">
    <name type="scientific">Faecalicoccus pleomorphus</name>
    <dbReference type="NCBI Taxonomy" id="1323"/>
    <lineage>
        <taxon>Bacteria</taxon>
        <taxon>Bacillati</taxon>
        <taxon>Bacillota</taxon>
        <taxon>Erysipelotrichia</taxon>
        <taxon>Erysipelotrichales</taxon>
        <taxon>Erysipelotrichaceae</taxon>
        <taxon>Faecalicoccus</taxon>
    </lineage>
</organism>
<reference evidence="8" key="1">
    <citation type="submission" date="2023-01" db="EMBL/GenBank/DDBJ databases">
        <title>Human gut microbiome strain richness.</title>
        <authorList>
            <person name="Chen-Liaw A."/>
        </authorList>
    </citation>
    <scope>NUCLEOTIDE SEQUENCE</scope>
    <source>
        <strain evidence="8">D8_m1001271B151109d0_201107</strain>
    </source>
</reference>
<dbReference type="GO" id="GO:0055085">
    <property type="term" value="P:transmembrane transport"/>
    <property type="evidence" value="ECO:0007669"/>
    <property type="project" value="InterPro"/>
</dbReference>
<evidence type="ECO:0000256" key="2">
    <source>
        <dbReference type="ARBA" id="ARBA00022448"/>
    </source>
</evidence>
<evidence type="ECO:0000256" key="4">
    <source>
        <dbReference type="ARBA" id="ARBA00022692"/>
    </source>
</evidence>
<dbReference type="PANTHER" id="PTHR36838">
    <property type="entry name" value="AUXIN EFFLUX CARRIER FAMILY PROTEIN"/>
    <property type="match status" value="1"/>
</dbReference>
<evidence type="ECO:0000313" key="9">
    <source>
        <dbReference type="Proteomes" id="UP001212981"/>
    </source>
</evidence>
<feature type="transmembrane region" description="Helical" evidence="7">
    <location>
        <begin position="203"/>
        <end position="223"/>
    </location>
</feature>
<evidence type="ECO:0000256" key="3">
    <source>
        <dbReference type="ARBA" id="ARBA00022475"/>
    </source>
</evidence>
<protein>
    <recommendedName>
        <fullName evidence="10">Permease</fullName>
    </recommendedName>
</protein>
<feature type="transmembrane region" description="Helical" evidence="7">
    <location>
        <begin position="57"/>
        <end position="82"/>
    </location>
</feature>
<keyword evidence="6 7" id="KW-0472">Membrane</keyword>
<dbReference type="Pfam" id="PF03547">
    <property type="entry name" value="Mem_trans"/>
    <property type="match status" value="1"/>
</dbReference>
<dbReference type="EMBL" id="JAQLXO010000009">
    <property type="protein sequence ID" value="MDB7982446.1"/>
    <property type="molecule type" value="Genomic_DNA"/>
</dbReference>
<evidence type="ECO:0000256" key="6">
    <source>
        <dbReference type="ARBA" id="ARBA00023136"/>
    </source>
</evidence>
<feature type="transmembrane region" description="Helical" evidence="7">
    <location>
        <begin position="161"/>
        <end position="183"/>
    </location>
</feature>
<keyword evidence="2" id="KW-0813">Transport</keyword>
<dbReference type="Proteomes" id="UP001212981">
    <property type="component" value="Unassembled WGS sequence"/>
</dbReference>
<keyword evidence="5 7" id="KW-1133">Transmembrane helix</keyword>
<evidence type="ECO:0008006" key="10">
    <source>
        <dbReference type="Google" id="ProtNLM"/>
    </source>
</evidence>
<feature type="transmembrane region" description="Helical" evidence="7">
    <location>
        <begin position="6"/>
        <end position="22"/>
    </location>
</feature>
<dbReference type="GO" id="GO:0016020">
    <property type="term" value="C:membrane"/>
    <property type="evidence" value="ECO:0007669"/>
    <property type="project" value="UniProtKB-SubCell"/>
</dbReference>
<name>A0AAW6CSZ5_9FIRM</name>
<evidence type="ECO:0000256" key="7">
    <source>
        <dbReference type="SAM" id="Phobius"/>
    </source>
</evidence>
<comment type="subcellular location">
    <subcellularLocation>
        <location evidence="1">Membrane</location>
        <topology evidence="1">Multi-pass membrane protein</topology>
    </subcellularLocation>
</comment>
<feature type="transmembrane region" description="Helical" evidence="7">
    <location>
        <begin position="89"/>
        <end position="108"/>
    </location>
</feature>
<keyword evidence="3" id="KW-1003">Cell membrane</keyword>
<sequence length="305" mass="34043">MDKIMQTIFSFITIIIIGLVLKKKGILQAKDTHFMSKIIMNLTLPCALISSSKGIQINGYTLMLICFAILANIAIFYLCVFFNKKENKLSIAVMAMNASGFNIGNFAIPVVQAFFNSNALGYILMFDIGNSICGFGLMYYLASNYINANDNFDIKELKEKVFKSVPFITYLLIVFAALVHFQLPVFLLNVTSTIGEANIFLSMLYIGLLIDFRFDYSVVYQVFKIMRIRLFGEMVLAVAVCILPISILIKIALLFCLFTPTTSLTPIYCKKLGSDSSVSAICSTISMIVSILIYMILLFWTGGLV</sequence>
<feature type="transmembrane region" description="Helical" evidence="7">
    <location>
        <begin position="235"/>
        <end position="258"/>
    </location>
</feature>
<evidence type="ECO:0000256" key="5">
    <source>
        <dbReference type="ARBA" id="ARBA00022989"/>
    </source>
</evidence>
<keyword evidence="4 7" id="KW-0812">Transmembrane</keyword>
<dbReference type="PANTHER" id="PTHR36838:SF3">
    <property type="entry name" value="TRANSPORTER AUXIN EFFLUX CARRIER EC FAMILY"/>
    <property type="match status" value="1"/>
</dbReference>
<feature type="transmembrane region" description="Helical" evidence="7">
    <location>
        <begin position="120"/>
        <end position="141"/>
    </location>
</feature>
<comment type="caution">
    <text evidence="8">The sequence shown here is derived from an EMBL/GenBank/DDBJ whole genome shotgun (WGS) entry which is preliminary data.</text>
</comment>
<evidence type="ECO:0000313" key="8">
    <source>
        <dbReference type="EMBL" id="MDB7982446.1"/>
    </source>
</evidence>
<dbReference type="AlphaFoldDB" id="A0AAW6CSZ5"/>
<dbReference type="InterPro" id="IPR004776">
    <property type="entry name" value="Mem_transp_PIN-like"/>
</dbReference>
<evidence type="ECO:0000256" key="1">
    <source>
        <dbReference type="ARBA" id="ARBA00004141"/>
    </source>
</evidence>
<feature type="transmembrane region" description="Helical" evidence="7">
    <location>
        <begin position="278"/>
        <end position="300"/>
    </location>
</feature>
<proteinExistence type="predicted"/>
<dbReference type="RefSeq" id="WP_272002142.1">
    <property type="nucleotide sequence ID" value="NZ_JAQLXO010000009.1"/>
</dbReference>